<dbReference type="OMA" id="SHLCCIH"/>
<accession>A0A5P1FAY2</accession>
<dbReference type="Pfam" id="PF04783">
    <property type="entry name" value="DUF630"/>
    <property type="match status" value="1"/>
</dbReference>
<dbReference type="EMBL" id="CM007383">
    <property type="protein sequence ID" value="ONK75528.1"/>
    <property type="molecule type" value="Genomic_DNA"/>
</dbReference>
<gene>
    <name evidence="4" type="ORF">A4U43_C03F17830</name>
</gene>
<dbReference type="PANTHER" id="PTHR21450">
    <property type="entry name" value="PROTEIN ALTERED PHOSPHATE STARVATION RESPONSE 1"/>
    <property type="match status" value="1"/>
</dbReference>
<dbReference type="PANTHER" id="PTHR21450:SF35">
    <property type="entry name" value="TRANSCRIPTION FACTOR, PUTATIVE (DUF630 AND DUF632)-RELATED"/>
    <property type="match status" value="1"/>
</dbReference>
<evidence type="ECO:0000259" key="2">
    <source>
        <dbReference type="Pfam" id="PF04782"/>
    </source>
</evidence>
<dbReference type="Proteomes" id="UP000243459">
    <property type="component" value="Chromosome 3"/>
</dbReference>
<dbReference type="InterPro" id="IPR006867">
    <property type="entry name" value="DUF632"/>
</dbReference>
<sequence>MGVPSSKPSSNEALVLCRERTRSIKQAIDSRYALSAAHLSYLQSLKSVGTALRRFSEAEISIDPSISTLEPDRTPSRSSYASSSPVQMKSPLPRLSNVSYMKASSNAAVTVAINPATADFVREEEIGSSWDFFDPNGENFSAQNSSNQAELVPFLEKSSNKSYKSDKSLEDFIRIASGELQRSNILKGEVESEEVFAEREDASEFITHRAKDFLSSMKDIEHRFLRAAESGNEVSRLLETSKIRLRVETEITGKSPPWQFLSTFHEVCCKAETVFKHEPGQNLAKVITWNRSVSSMSSSSKTPIGTTSKDMDNESDCSFFEEFCMISGSHSSTLDRLYAWERKLYDEVKATESLRKAYDQKCNQLRHQFARGLNPQVIDKTRAVVKDLHSQITVAIQTVDSISKKIEKMRDEELQPQLMELLQGLIRMWKAMVECHHTQFIIISLAYHVMNSKSEPHNETLNQAFSHLHIEIKCFASSFMNLVEAHKSYVEALNSWIHKCISQPQEQSKGRRKAAFRSRQSLSLPPIFVLCQHWLNGIKSLPSKGLHDSIRDTVSILYDLGNEHIEEKRDKDEDNEAERFCEKWSLDGLQTGLRRVFDQLVKFSEASVKVFEEVKQANETACIEYCANGTSHQIL</sequence>
<dbReference type="OrthoDB" id="1871118at2759"/>
<feature type="domain" description="DUF632" evidence="2">
    <location>
        <begin position="214"/>
        <end position="554"/>
    </location>
</feature>
<feature type="domain" description="DUF630" evidence="3">
    <location>
        <begin position="1"/>
        <end position="59"/>
    </location>
</feature>
<reference evidence="5" key="1">
    <citation type="journal article" date="2017" name="Nat. Commun.">
        <title>The asparagus genome sheds light on the origin and evolution of a young Y chromosome.</title>
        <authorList>
            <person name="Harkess A."/>
            <person name="Zhou J."/>
            <person name="Xu C."/>
            <person name="Bowers J.E."/>
            <person name="Van der Hulst R."/>
            <person name="Ayyampalayam S."/>
            <person name="Mercati F."/>
            <person name="Riccardi P."/>
            <person name="McKain M.R."/>
            <person name="Kakrana A."/>
            <person name="Tang H."/>
            <person name="Ray J."/>
            <person name="Groenendijk J."/>
            <person name="Arikit S."/>
            <person name="Mathioni S.M."/>
            <person name="Nakano M."/>
            <person name="Shan H."/>
            <person name="Telgmann-Rauber A."/>
            <person name="Kanno A."/>
            <person name="Yue Z."/>
            <person name="Chen H."/>
            <person name="Li W."/>
            <person name="Chen Y."/>
            <person name="Xu X."/>
            <person name="Zhang Y."/>
            <person name="Luo S."/>
            <person name="Chen H."/>
            <person name="Gao J."/>
            <person name="Mao Z."/>
            <person name="Pires J.C."/>
            <person name="Luo M."/>
            <person name="Kudrna D."/>
            <person name="Wing R.A."/>
            <person name="Meyers B.C."/>
            <person name="Yi K."/>
            <person name="Kong H."/>
            <person name="Lavrijsen P."/>
            <person name="Sunseri F."/>
            <person name="Falavigna A."/>
            <person name="Ye Y."/>
            <person name="Leebens-Mack J.H."/>
            <person name="Chen G."/>
        </authorList>
    </citation>
    <scope>NUCLEOTIDE SEQUENCE [LARGE SCALE GENOMIC DNA]</scope>
    <source>
        <strain evidence="5">cv. DH0086</strain>
    </source>
</reference>
<dbReference type="Gramene" id="ONK75528">
    <property type="protein sequence ID" value="ONK75528"/>
    <property type="gene ID" value="A4U43_C03F17830"/>
</dbReference>
<name>A0A5P1FAY2_ASPOF</name>
<dbReference type="Pfam" id="PF04782">
    <property type="entry name" value="DUF632"/>
    <property type="match status" value="1"/>
</dbReference>
<organism evidence="4 5">
    <name type="scientific">Asparagus officinalis</name>
    <name type="common">Garden asparagus</name>
    <dbReference type="NCBI Taxonomy" id="4686"/>
    <lineage>
        <taxon>Eukaryota</taxon>
        <taxon>Viridiplantae</taxon>
        <taxon>Streptophyta</taxon>
        <taxon>Embryophyta</taxon>
        <taxon>Tracheophyta</taxon>
        <taxon>Spermatophyta</taxon>
        <taxon>Magnoliopsida</taxon>
        <taxon>Liliopsida</taxon>
        <taxon>Asparagales</taxon>
        <taxon>Asparagaceae</taxon>
        <taxon>Asparagoideae</taxon>
        <taxon>Asparagus</taxon>
    </lineage>
</organism>
<dbReference type="InterPro" id="IPR006868">
    <property type="entry name" value="DUF630"/>
</dbReference>
<evidence type="ECO:0008006" key="6">
    <source>
        <dbReference type="Google" id="ProtNLM"/>
    </source>
</evidence>
<evidence type="ECO:0000313" key="5">
    <source>
        <dbReference type="Proteomes" id="UP000243459"/>
    </source>
</evidence>
<proteinExistence type="predicted"/>
<evidence type="ECO:0000256" key="1">
    <source>
        <dbReference type="SAM" id="MobiDB-lite"/>
    </source>
</evidence>
<feature type="region of interest" description="Disordered" evidence="1">
    <location>
        <begin position="66"/>
        <end position="88"/>
    </location>
</feature>
<evidence type="ECO:0000313" key="4">
    <source>
        <dbReference type="EMBL" id="ONK75528.1"/>
    </source>
</evidence>
<dbReference type="AlphaFoldDB" id="A0A5P1FAY2"/>
<protein>
    <recommendedName>
        <fullName evidence="6">DUF632 domain-containing protein</fullName>
    </recommendedName>
</protein>
<keyword evidence="5" id="KW-1185">Reference proteome</keyword>
<evidence type="ECO:0000259" key="3">
    <source>
        <dbReference type="Pfam" id="PF04783"/>
    </source>
</evidence>